<name>A0A521FLG3_9RHOB</name>
<protein>
    <recommendedName>
        <fullName evidence="5">DUF2927 domain-containing protein</fullName>
    </recommendedName>
</protein>
<evidence type="ECO:0000313" key="3">
    <source>
        <dbReference type="EMBL" id="SMO97047.1"/>
    </source>
</evidence>
<evidence type="ECO:0000256" key="2">
    <source>
        <dbReference type="SAM" id="SignalP"/>
    </source>
</evidence>
<dbReference type="RefSeq" id="WP_246098802.1">
    <property type="nucleotide sequence ID" value="NZ_FXTK01000026.1"/>
</dbReference>
<dbReference type="AlphaFoldDB" id="A0A521FLG3"/>
<feature type="compositionally biased region" description="Low complexity" evidence="1">
    <location>
        <begin position="71"/>
        <end position="85"/>
    </location>
</feature>
<feature type="chain" id="PRO_5022220324" description="DUF2927 domain-containing protein" evidence="2">
    <location>
        <begin position="34"/>
        <end position="351"/>
    </location>
</feature>
<gene>
    <name evidence="3" type="ORF">SAMN06265221_12613</name>
</gene>
<keyword evidence="4" id="KW-1185">Reference proteome</keyword>
<dbReference type="InterPro" id="IPR021323">
    <property type="entry name" value="DUF2927"/>
</dbReference>
<evidence type="ECO:0000256" key="1">
    <source>
        <dbReference type="SAM" id="MobiDB-lite"/>
    </source>
</evidence>
<evidence type="ECO:0008006" key="5">
    <source>
        <dbReference type="Google" id="ProtNLM"/>
    </source>
</evidence>
<evidence type="ECO:0000313" key="4">
    <source>
        <dbReference type="Proteomes" id="UP000319014"/>
    </source>
</evidence>
<feature type="region of interest" description="Disordered" evidence="1">
    <location>
        <begin position="65"/>
        <end position="85"/>
    </location>
</feature>
<accession>A0A521FLG3</accession>
<dbReference type="Proteomes" id="UP000319014">
    <property type="component" value="Unassembled WGS sequence"/>
</dbReference>
<dbReference type="EMBL" id="FXTK01000026">
    <property type="protein sequence ID" value="SMO97047.1"/>
    <property type="molecule type" value="Genomic_DNA"/>
</dbReference>
<sequence>MIAQPATPATFDLARVLRAGLLLGALGLLAACADDLPKSDNAPGISAAAPLPRPDRPELTQAALRRERAAQARAANRAAASAAETPASRNMRSYLQGVEDALIARGKMRTDDGSEIRLTPERLTEDFILVALHDEYVRDGDRLVSRSTPAPLRRWDRPISIRIEFGASVAPAQRARDRSDIAGYAARLQNASGHPVGLTGGDGNFDVLILSEDERRAMAPRLTALVPDIPPADVNALAELAPQNYCTVFAYSRGDSATYAQAVAVIRAETPPRLRKSCIHEEIAQGLGLANDSPLVRPSIFNDDEEFAYLTKHDELLLKILYDPRLRPGMTEAEARPIVMQIASELLATEA</sequence>
<feature type="signal peptide" evidence="2">
    <location>
        <begin position="1"/>
        <end position="33"/>
    </location>
</feature>
<proteinExistence type="predicted"/>
<organism evidence="3 4">
    <name type="scientific">Paracoccus laeviglucosivorans</name>
    <dbReference type="NCBI Taxonomy" id="1197861"/>
    <lineage>
        <taxon>Bacteria</taxon>
        <taxon>Pseudomonadati</taxon>
        <taxon>Pseudomonadota</taxon>
        <taxon>Alphaproteobacteria</taxon>
        <taxon>Rhodobacterales</taxon>
        <taxon>Paracoccaceae</taxon>
        <taxon>Paracoccus</taxon>
    </lineage>
</organism>
<reference evidence="3 4" key="1">
    <citation type="submission" date="2017-05" db="EMBL/GenBank/DDBJ databases">
        <authorList>
            <person name="Varghese N."/>
            <person name="Submissions S."/>
        </authorList>
    </citation>
    <scope>NUCLEOTIDE SEQUENCE [LARGE SCALE GENOMIC DNA]</scope>
    <source>
        <strain evidence="3 4">DSM 100094</strain>
    </source>
</reference>
<dbReference type="Pfam" id="PF11150">
    <property type="entry name" value="DUF2927"/>
    <property type="match status" value="1"/>
</dbReference>
<keyword evidence="2" id="KW-0732">Signal</keyword>